<dbReference type="InterPro" id="IPR023352">
    <property type="entry name" value="MAPEG-like_dom_sf"/>
</dbReference>
<dbReference type="Gene3D" id="1.20.120.550">
    <property type="entry name" value="Membrane associated eicosanoid/glutathione metabolism-like domain"/>
    <property type="match status" value="1"/>
</dbReference>
<dbReference type="InterPro" id="IPR050997">
    <property type="entry name" value="MAPEG"/>
</dbReference>
<dbReference type="PATRIC" id="fig|56110.3.peg.863"/>
<dbReference type="OrthoDB" id="464934at2"/>
<dbReference type="eggNOG" id="COG3788">
    <property type="taxonomic scope" value="Bacteria"/>
</dbReference>
<proteinExistence type="predicted"/>
<protein>
    <submittedName>
        <fullName evidence="6">Putative MAPEG superfamily protein related to glutathione S-transferase</fullName>
    </submittedName>
</protein>
<dbReference type="EMBL" id="CP003607">
    <property type="protein sequence ID" value="AFY80456.1"/>
    <property type="molecule type" value="Genomic_DNA"/>
</dbReference>
<feature type="transmembrane region" description="Helical" evidence="5">
    <location>
        <begin position="6"/>
        <end position="25"/>
    </location>
</feature>
<dbReference type="GO" id="GO:0004602">
    <property type="term" value="F:glutathione peroxidase activity"/>
    <property type="evidence" value="ECO:0007669"/>
    <property type="project" value="TreeGrafter"/>
</dbReference>
<accession>K9TE82</accession>
<feature type="transmembrane region" description="Helical" evidence="5">
    <location>
        <begin position="105"/>
        <end position="129"/>
    </location>
</feature>
<dbReference type="STRING" id="56110.Oscil6304_0718"/>
<dbReference type="PANTHER" id="PTHR10250:SF15">
    <property type="entry name" value="MICROSOMAL GLUTATHIONE S-TRANSFERASE-RELATED"/>
    <property type="match status" value="1"/>
</dbReference>
<keyword evidence="4 5" id="KW-0472">Membrane</keyword>
<dbReference type="AlphaFoldDB" id="K9TE82"/>
<evidence type="ECO:0000256" key="1">
    <source>
        <dbReference type="ARBA" id="ARBA00004141"/>
    </source>
</evidence>
<evidence type="ECO:0000313" key="7">
    <source>
        <dbReference type="Proteomes" id="UP000010367"/>
    </source>
</evidence>
<evidence type="ECO:0000256" key="2">
    <source>
        <dbReference type="ARBA" id="ARBA00022692"/>
    </source>
</evidence>
<keyword evidence="2 5" id="KW-0812">Transmembrane</keyword>
<dbReference type="InterPro" id="IPR001129">
    <property type="entry name" value="Membr-assoc_MAPEG"/>
</dbReference>
<sequence>MLLSPWPSLVTVAALIVYFVVTINVGRARAKYKIMPPAMSGNPDFERVVRVHQNTLEQLIAFLPALWIFSVFVSPIWAAAIGGLWVLGRIIYAWGYYQAAEKRGIGFAISSLTNMILLIGSLVGIILNVTQSGILS</sequence>
<feature type="transmembrane region" description="Helical" evidence="5">
    <location>
        <begin position="59"/>
        <end position="85"/>
    </location>
</feature>
<keyword evidence="3 5" id="KW-1133">Transmembrane helix</keyword>
<dbReference type="Proteomes" id="UP000010367">
    <property type="component" value="Chromosome"/>
</dbReference>
<dbReference type="HOGENOM" id="CLU_110291_3_1_3"/>
<dbReference type="GO" id="GO:0004364">
    <property type="term" value="F:glutathione transferase activity"/>
    <property type="evidence" value="ECO:0007669"/>
    <property type="project" value="TreeGrafter"/>
</dbReference>
<dbReference type="KEGG" id="oac:Oscil6304_0718"/>
<dbReference type="RefSeq" id="WP_015147106.1">
    <property type="nucleotide sequence ID" value="NC_019693.1"/>
</dbReference>
<dbReference type="SUPFAM" id="SSF161084">
    <property type="entry name" value="MAPEG domain-like"/>
    <property type="match status" value="1"/>
</dbReference>
<dbReference type="Pfam" id="PF01124">
    <property type="entry name" value="MAPEG"/>
    <property type="match status" value="1"/>
</dbReference>
<reference evidence="6 7" key="1">
    <citation type="submission" date="2012-06" db="EMBL/GenBank/DDBJ databases">
        <title>Finished chromosome of genome of Oscillatoria acuminata PCC 6304.</title>
        <authorList>
            <consortium name="US DOE Joint Genome Institute"/>
            <person name="Gugger M."/>
            <person name="Coursin T."/>
            <person name="Rippka R."/>
            <person name="Tandeau De Marsac N."/>
            <person name="Huntemann M."/>
            <person name="Wei C.-L."/>
            <person name="Han J."/>
            <person name="Detter J.C."/>
            <person name="Han C."/>
            <person name="Tapia R."/>
            <person name="Davenport K."/>
            <person name="Daligault H."/>
            <person name="Erkkila T."/>
            <person name="Gu W."/>
            <person name="Munk A.C.C."/>
            <person name="Teshima H."/>
            <person name="Xu Y."/>
            <person name="Chain P."/>
            <person name="Chen A."/>
            <person name="Krypides N."/>
            <person name="Mavromatis K."/>
            <person name="Markowitz V."/>
            <person name="Szeto E."/>
            <person name="Ivanova N."/>
            <person name="Mikhailova N."/>
            <person name="Ovchinnikova G."/>
            <person name="Pagani I."/>
            <person name="Pati A."/>
            <person name="Goodwin L."/>
            <person name="Peters L."/>
            <person name="Pitluck S."/>
            <person name="Woyke T."/>
            <person name="Kerfeld C."/>
        </authorList>
    </citation>
    <scope>NUCLEOTIDE SEQUENCE [LARGE SCALE GENOMIC DNA]</scope>
    <source>
        <strain evidence="6 7">PCC 6304</strain>
    </source>
</reference>
<evidence type="ECO:0000313" key="6">
    <source>
        <dbReference type="EMBL" id="AFY80456.1"/>
    </source>
</evidence>
<keyword evidence="6" id="KW-0808">Transferase</keyword>
<dbReference type="GO" id="GO:0016020">
    <property type="term" value="C:membrane"/>
    <property type="evidence" value="ECO:0007669"/>
    <property type="project" value="UniProtKB-SubCell"/>
</dbReference>
<comment type="subcellular location">
    <subcellularLocation>
        <location evidence="1">Membrane</location>
        <topology evidence="1">Multi-pass membrane protein</topology>
    </subcellularLocation>
</comment>
<organism evidence="6 7">
    <name type="scientific">Oscillatoria acuminata PCC 6304</name>
    <dbReference type="NCBI Taxonomy" id="56110"/>
    <lineage>
        <taxon>Bacteria</taxon>
        <taxon>Bacillati</taxon>
        <taxon>Cyanobacteriota</taxon>
        <taxon>Cyanophyceae</taxon>
        <taxon>Oscillatoriophycideae</taxon>
        <taxon>Oscillatoriales</taxon>
        <taxon>Oscillatoriaceae</taxon>
        <taxon>Oscillatoria</taxon>
    </lineage>
</organism>
<dbReference type="PANTHER" id="PTHR10250">
    <property type="entry name" value="MICROSOMAL GLUTATHIONE S-TRANSFERASE"/>
    <property type="match status" value="1"/>
</dbReference>
<evidence type="ECO:0000256" key="4">
    <source>
        <dbReference type="ARBA" id="ARBA00023136"/>
    </source>
</evidence>
<keyword evidence="7" id="KW-1185">Reference proteome</keyword>
<name>K9TE82_9CYAN</name>
<evidence type="ECO:0000256" key="5">
    <source>
        <dbReference type="SAM" id="Phobius"/>
    </source>
</evidence>
<gene>
    <name evidence="6" type="ORF">Oscil6304_0718</name>
</gene>
<evidence type="ECO:0000256" key="3">
    <source>
        <dbReference type="ARBA" id="ARBA00022989"/>
    </source>
</evidence>
<dbReference type="InParanoid" id="K9TE82"/>
<dbReference type="GO" id="GO:0006691">
    <property type="term" value="P:leukotriene metabolic process"/>
    <property type="evidence" value="ECO:0007669"/>
    <property type="project" value="UniProtKB-ARBA"/>
</dbReference>